<dbReference type="AlphaFoldDB" id="A0A7Y4GV97"/>
<dbReference type="Proteomes" id="UP000544122">
    <property type="component" value="Unassembled WGS sequence"/>
</dbReference>
<feature type="region of interest" description="Disordered" evidence="1">
    <location>
        <begin position="1"/>
        <end position="59"/>
    </location>
</feature>
<dbReference type="EMBL" id="JAAVLX010000007">
    <property type="protein sequence ID" value="NOJ42546.1"/>
    <property type="molecule type" value="Genomic_DNA"/>
</dbReference>
<comment type="caution">
    <text evidence="2">The sequence shown here is derived from an EMBL/GenBank/DDBJ whole genome shotgun (WGS) entry which is preliminary data.</text>
</comment>
<evidence type="ECO:0000313" key="2">
    <source>
        <dbReference type="EMBL" id="NOJ42546.1"/>
    </source>
</evidence>
<gene>
    <name evidence="2" type="ORF">HCN58_23650</name>
</gene>
<feature type="compositionally biased region" description="Acidic residues" evidence="1">
    <location>
        <begin position="32"/>
        <end position="41"/>
    </location>
</feature>
<keyword evidence="3" id="KW-1185">Reference proteome</keyword>
<accession>A0A7Y4GV97</accession>
<protein>
    <submittedName>
        <fullName evidence="2">Uncharacterized protein</fullName>
    </submittedName>
</protein>
<sequence>MDYDAEPGEQDFAKSSERFPVQALQKTGDDGVSADEDDEPGDERGATVARKPFTGKSMK</sequence>
<proteinExistence type="predicted"/>
<name>A0A7Y4GV97_9BRAD</name>
<organism evidence="2 3">
    <name type="scientific">Bradyrhizobium australiense</name>
    <dbReference type="NCBI Taxonomy" id="2721161"/>
    <lineage>
        <taxon>Bacteria</taxon>
        <taxon>Pseudomonadati</taxon>
        <taxon>Pseudomonadota</taxon>
        <taxon>Alphaproteobacteria</taxon>
        <taxon>Hyphomicrobiales</taxon>
        <taxon>Nitrobacteraceae</taxon>
        <taxon>Bradyrhizobium</taxon>
    </lineage>
</organism>
<dbReference type="RefSeq" id="WP_171581755.1">
    <property type="nucleotide sequence ID" value="NZ_JAAVLX010000007.1"/>
</dbReference>
<evidence type="ECO:0000256" key="1">
    <source>
        <dbReference type="SAM" id="MobiDB-lite"/>
    </source>
</evidence>
<reference evidence="2 3" key="1">
    <citation type="submission" date="2020-03" db="EMBL/GenBank/DDBJ databases">
        <title>Bradyrhizobium diversity isolated from nodules of Indigofera sp.</title>
        <authorList>
            <person name="Klepa M."/>
            <person name="Helene L."/>
            <person name="Hungria M."/>
        </authorList>
    </citation>
    <scope>NUCLEOTIDE SEQUENCE [LARGE SCALE GENOMIC DNA]</scope>
    <source>
        <strain evidence="2 3">WSM 1791</strain>
    </source>
</reference>
<evidence type="ECO:0000313" key="3">
    <source>
        <dbReference type="Proteomes" id="UP000544122"/>
    </source>
</evidence>